<protein>
    <submittedName>
        <fullName evidence="1">Uncharacterized protein</fullName>
    </submittedName>
</protein>
<name>A0A1Y1ZAK8_9PLEO</name>
<proteinExistence type="predicted"/>
<evidence type="ECO:0000313" key="2">
    <source>
        <dbReference type="Proteomes" id="UP000193144"/>
    </source>
</evidence>
<reference evidence="1 2" key="1">
    <citation type="submission" date="2016-07" db="EMBL/GenBank/DDBJ databases">
        <title>Pervasive Adenine N6-methylation of Active Genes in Fungi.</title>
        <authorList>
            <consortium name="DOE Joint Genome Institute"/>
            <person name="Mondo S.J."/>
            <person name="Dannebaum R.O."/>
            <person name="Kuo R.C."/>
            <person name="Labutti K."/>
            <person name="Haridas S."/>
            <person name="Kuo A."/>
            <person name="Salamov A."/>
            <person name="Ahrendt S.R."/>
            <person name="Lipzen A."/>
            <person name="Sullivan W."/>
            <person name="Andreopoulos W.B."/>
            <person name="Clum A."/>
            <person name="Lindquist E."/>
            <person name="Daum C."/>
            <person name="Ramamoorthy G.K."/>
            <person name="Gryganskyi A."/>
            <person name="Culley D."/>
            <person name="Magnuson J.K."/>
            <person name="James T.Y."/>
            <person name="O'Malley M.A."/>
            <person name="Stajich J.E."/>
            <person name="Spatafora J.W."/>
            <person name="Visel A."/>
            <person name="Grigoriev I.V."/>
        </authorList>
    </citation>
    <scope>NUCLEOTIDE SEQUENCE [LARGE SCALE GENOMIC DNA]</scope>
    <source>
        <strain evidence="1 2">CBS 115471</strain>
    </source>
</reference>
<gene>
    <name evidence="1" type="ORF">BCR34DRAFT_28263</name>
</gene>
<organism evidence="1 2">
    <name type="scientific">Clohesyomyces aquaticus</name>
    <dbReference type="NCBI Taxonomy" id="1231657"/>
    <lineage>
        <taxon>Eukaryota</taxon>
        <taxon>Fungi</taxon>
        <taxon>Dikarya</taxon>
        <taxon>Ascomycota</taxon>
        <taxon>Pezizomycotina</taxon>
        <taxon>Dothideomycetes</taxon>
        <taxon>Pleosporomycetidae</taxon>
        <taxon>Pleosporales</taxon>
        <taxon>Lindgomycetaceae</taxon>
        <taxon>Clohesyomyces</taxon>
    </lineage>
</organism>
<sequence>MARMPMLSHIYDDPDPFARGAWLFIWSIIELTMDITATSLHSLKPLLASVVKTITWIIPYSHRLLLRSSKPPDTPQLNEFGPPPIRVCTSLQTQELIHASSKRFRRHAE</sequence>
<keyword evidence="2" id="KW-1185">Reference proteome</keyword>
<dbReference type="Proteomes" id="UP000193144">
    <property type="component" value="Unassembled WGS sequence"/>
</dbReference>
<comment type="caution">
    <text evidence="1">The sequence shown here is derived from an EMBL/GenBank/DDBJ whole genome shotgun (WGS) entry which is preliminary data.</text>
</comment>
<accession>A0A1Y1ZAK8</accession>
<evidence type="ECO:0000313" key="1">
    <source>
        <dbReference type="EMBL" id="ORY07134.1"/>
    </source>
</evidence>
<dbReference type="EMBL" id="MCFA01000111">
    <property type="protein sequence ID" value="ORY07134.1"/>
    <property type="molecule type" value="Genomic_DNA"/>
</dbReference>
<dbReference type="AlphaFoldDB" id="A0A1Y1ZAK8"/>